<feature type="compositionally biased region" description="Basic and acidic residues" evidence="1">
    <location>
        <begin position="19"/>
        <end position="43"/>
    </location>
</feature>
<comment type="caution">
    <text evidence="3">The sequence shown here is derived from an EMBL/GenBank/DDBJ whole genome shotgun (WGS) entry which is preliminary data.</text>
</comment>
<evidence type="ECO:0000256" key="1">
    <source>
        <dbReference type="SAM" id="MobiDB-lite"/>
    </source>
</evidence>
<feature type="compositionally biased region" description="Basic and acidic residues" evidence="1">
    <location>
        <begin position="66"/>
        <end position="83"/>
    </location>
</feature>
<dbReference type="EMBL" id="JARIHO010000001">
    <property type="protein sequence ID" value="KAJ7369199.1"/>
    <property type="molecule type" value="Genomic_DNA"/>
</dbReference>
<feature type="compositionally biased region" description="Polar residues" evidence="1">
    <location>
        <begin position="100"/>
        <end position="111"/>
    </location>
</feature>
<keyword evidence="2" id="KW-0812">Transmembrane</keyword>
<gene>
    <name evidence="3" type="ORF">DFH08DRAFT_796985</name>
</gene>
<dbReference type="AlphaFoldDB" id="A0AAD7AW75"/>
<accession>A0AAD7AW75</accession>
<keyword evidence="2" id="KW-0472">Membrane</keyword>
<protein>
    <submittedName>
        <fullName evidence="3">Uncharacterized protein</fullName>
    </submittedName>
</protein>
<keyword evidence="4" id="KW-1185">Reference proteome</keyword>
<keyword evidence="2" id="KW-1133">Transmembrane helix</keyword>
<reference evidence="3" key="1">
    <citation type="submission" date="2023-03" db="EMBL/GenBank/DDBJ databases">
        <title>Massive genome expansion in bonnet fungi (Mycena s.s.) driven by repeated elements and novel gene families across ecological guilds.</title>
        <authorList>
            <consortium name="Lawrence Berkeley National Laboratory"/>
            <person name="Harder C.B."/>
            <person name="Miyauchi S."/>
            <person name="Viragh M."/>
            <person name="Kuo A."/>
            <person name="Thoen E."/>
            <person name="Andreopoulos B."/>
            <person name="Lu D."/>
            <person name="Skrede I."/>
            <person name="Drula E."/>
            <person name="Henrissat B."/>
            <person name="Morin E."/>
            <person name="Kohler A."/>
            <person name="Barry K."/>
            <person name="LaButti K."/>
            <person name="Morin E."/>
            <person name="Salamov A."/>
            <person name="Lipzen A."/>
            <person name="Mereny Z."/>
            <person name="Hegedus B."/>
            <person name="Baldrian P."/>
            <person name="Stursova M."/>
            <person name="Weitz H."/>
            <person name="Taylor A."/>
            <person name="Grigoriev I.V."/>
            <person name="Nagy L.G."/>
            <person name="Martin F."/>
            <person name="Kauserud H."/>
        </authorList>
    </citation>
    <scope>NUCLEOTIDE SEQUENCE</scope>
    <source>
        <strain evidence="3">CBHHK002</strain>
    </source>
</reference>
<proteinExistence type="predicted"/>
<feature type="compositionally biased region" description="Basic residues" evidence="1">
    <location>
        <begin position="257"/>
        <end position="275"/>
    </location>
</feature>
<dbReference type="Proteomes" id="UP001218218">
    <property type="component" value="Unassembled WGS sequence"/>
</dbReference>
<organism evidence="3 4">
    <name type="scientific">Mycena albidolilacea</name>
    <dbReference type="NCBI Taxonomy" id="1033008"/>
    <lineage>
        <taxon>Eukaryota</taxon>
        <taxon>Fungi</taxon>
        <taxon>Dikarya</taxon>
        <taxon>Basidiomycota</taxon>
        <taxon>Agaricomycotina</taxon>
        <taxon>Agaricomycetes</taxon>
        <taxon>Agaricomycetidae</taxon>
        <taxon>Agaricales</taxon>
        <taxon>Marasmiineae</taxon>
        <taxon>Mycenaceae</taxon>
        <taxon>Mycena</taxon>
    </lineage>
</organism>
<feature type="region of interest" description="Disordered" evidence="1">
    <location>
        <begin position="14"/>
        <end position="282"/>
    </location>
</feature>
<sequence length="557" mass="61269">MPDFAVACTVGRVVSVVQHQKEGGKEEREIREGEEGEERREGGIRSGRVGSGGEGMRMSEGSQVESGKEERSRKAAEGREARSRPVTSEGVRGRRKETTHLQQPKSASPPTQYIRPPQGPGYRISRAESASAAVILQSPAASAARRRSDSHSPSLHVRPEKKKSSLYPPGQRPTCPDVAARKSRTPPSNLSIRHDASRPSTVHAPKERCIPSRPAPLSTTPLTEAGRKKEKPKGGEGICARKDEARAKQAPPSPKARSTKAQKKRKKKETRKRKEKVGPPVEKQVKDARLTCANAPVAAPALAKLSTAYPALFPPVPLEFAFAAFDKNPPLPPLPPKLLLSVVETRLSRPWRKEAEKHPRREQRDWIAESRQQGIRLEERKGGWRRKANLSDEAIAGSEQGPRGLFGWIAASHGSSAERRQPSLLVLRPSADPVPLPRSCRLQLIFFCGPAVLFSCGNFLFVSAARGRRHARAVDVDVDPPPLQVWLTSWPTSWSEVLESCIFKPRESSGCRSEVYTAHEDPDRIQRKPLFLAIGRAGLQTSFESYLVPRVAVSGLS</sequence>
<evidence type="ECO:0000256" key="2">
    <source>
        <dbReference type="SAM" id="Phobius"/>
    </source>
</evidence>
<evidence type="ECO:0000313" key="3">
    <source>
        <dbReference type="EMBL" id="KAJ7369199.1"/>
    </source>
</evidence>
<evidence type="ECO:0000313" key="4">
    <source>
        <dbReference type="Proteomes" id="UP001218218"/>
    </source>
</evidence>
<feature type="transmembrane region" description="Helical" evidence="2">
    <location>
        <begin position="444"/>
        <end position="462"/>
    </location>
</feature>
<name>A0AAD7AW75_9AGAR</name>